<dbReference type="AlphaFoldDB" id="A0AA97FA94"/>
<keyword evidence="2" id="KW-1185">Reference proteome</keyword>
<dbReference type="Proteomes" id="UP001301797">
    <property type="component" value="Chromosome"/>
</dbReference>
<protein>
    <submittedName>
        <fullName evidence="1">Uncharacterized protein</fullName>
    </submittedName>
</protein>
<evidence type="ECO:0000313" key="1">
    <source>
        <dbReference type="EMBL" id="WOF15264.1"/>
    </source>
</evidence>
<organism evidence="1 2">
    <name type="scientific">Methanochimaera problematica</name>
    <dbReference type="NCBI Taxonomy" id="2609417"/>
    <lineage>
        <taxon>Archaea</taxon>
        <taxon>Methanobacteriati</taxon>
        <taxon>Methanobacteriota</taxon>
        <taxon>Stenosarchaea group</taxon>
        <taxon>Methanomicrobia</taxon>
        <taxon>Methanomicrobiales</taxon>
        <taxon>Methanomicrobiaceae</taxon>
        <taxon>Methanochimaera</taxon>
    </lineage>
</organism>
<name>A0AA97FA94_9EURY</name>
<gene>
    <name evidence="1" type="ORF">F1737_00505</name>
</gene>
<dbReference type="EMBL" id="CP043875">
    <property type="protein sequence ID" value="WOF15264.1"/>
    <property type="molecule type" value="Genomic_DNA"/>
</dbReference>
<dbReference type="KEGG" id="mefw:F1737_00505"/>
<dbReference type="GeneID" id="85228604"/>
<proteinExistence type="predicted"/>
<accession>A0AA97FA94</accession>
<dbReference type="RefSeq" id="WP_317136832.1">
    <property type="nucleotide sequence ID" value="NZ_CP043875.1"/>
</dbReference>
<sequence>MNNLFPIGLGLKEELCRYGEFVGVNSFVDPDTGKIWRKMPDGRLDEITKDPEKVLLALEHYGMNVEKRRERCRKGREEWFGQR</sequence>
<evidence type="ECO:0000313" key="2">
    <source>
        <dbReference type="Proteomes" id="UP001301797"/>
    </source>
</evidence>
<reference evidence="1 2" key="1">
    <citation type="submission" date="2019-09" db="EMBL/GenBank/DDBJ databases">
        <title>The complete genome of Methanoplanus sp. FWC-SCC4.</title>
        <authorList>
            <person name="Chen S.-C."/>
            <person name="Zhou Y.-Z."/>
            <person name="Lai M.-C."/>
        </authorList>
    </citation>
    <scope>NUCLEOTIDE SEQUENCE [LARGE SCALE GENOMIC DNA]</scope>
    <source>
        <strain evidence="1 2">FWC-SCC4</strain>
    </source>
</reference>